<feature type="domain" description="Protein kinase" evidence="9">
    <location>
        <begin position="82"/>
        <end position="358"/>
    </location>
</feature>
<keyword evidence="5 6" id="KW-0067">ATP-binding</keyword>
<dbReference type="PROSITE" id="PS50011">
    <property type="entry name" value="PROTEIN_KINASE_DOM"/>
    <property type="match status" value="1"/>
</dbReference>
<dbReference type="Gene3D" id="3.30.450.20">
    <property type="entry name" value="PAS domain"/>
    <property type="match status" value="1"/>
</dbReference>
<dbReference type="GO" id="GO:0005524">
    <property type="term" value="F:ATP binding"/>
    <property type="evidence" value="ECO:0007669"/>
    <property type="project" value="UniProtKB-UniRule"/>
</dbReference>
<accession>A0A7C2JY67</accession>
<feature type="compositionally biased region" description="Basic and acidic residues" evidence="7">
    <location>
        <begin position="25"/>
        <end position="36"/>
    </location>
</feature>
<evidence type="ECO:0000256" key="1">
    <source>
        <dbReference type="ARBA" id="ARBA00022527"/>
    </source>
</evidence>
<sequence>MTSGSRGVPAPRFFVSTLPNRRGRRYDQWAGRERSDMPTAGSGLQDHRAAEEETLPLDAAAFAQAAELSAADELPPSTVPGYHILHRLGAGKFGSVWLAREQNTGKRVAIKFYSQRRGLDWALLSREVEKLAVLYTSRHIVRLLSVGWDHDPPYYVMEYLERGSLADRLQQHPLSAADAVRIAQRVAQALVHAHGSGILHCDLKPANVLLDQDDEPRLCDFGQSRLADERGHALGTLFYMAPEQADLHSVPDARWDVYALGALLYHMLVGEPPHRAPDTEARLREPATLEQRLALYRQIVQRSPRPAAHRRVAGVDPALADLIDRCLAVDPARRLPNAQAVLDRLATRERQRARRPFLLMGLVLPLLLVLAVLPFALDALRDAVTTSRTSLVQRALESDVLSANLLAGSLQRELDDRINELLTIAEDEKVRLVIQSTIGLPRDERTELFAVLDRRKRQIERRRADLGRSSDASWFLQDTKGYQRWRSPVSDTIDQCFASRDYFHGLGRLQDPPFQDEECGGTSPITRPHVSEHYSSETSGDWKIALSVPVFDRSDEADGERRVIAVLARSLNLTDLLQDYKQGLEANQPGGVGRKLALVDGRSGVLLAHPWMTAAHLESLPDLQKTLQIDDVLTRRLQQLIARPRDASGAIEADRVDRYLDPAARLSPEEYGGEWLAAFVPVGETGWVAVVQEPRAPVLATVEHLRERLVWSGVVGILVVCVIVAGCWWLIVALLSERRPRWLRPRRNSAGAMSSAVSASGRTSESA</sequence>
<evidence type="ECO:0000259" key="9">
    <source>
        <dbReference type="PROSITE" id="PS50011"/>
    </source>
</evidence>
<gene>
    <name evidence="10" type="ORF">ENQ76_02255</name>
</gene>
<dbReference type="Pfam" id="PF00069">
    <property type="entry name" value="Pkinase"/>
    <property type="match status" value="1"/>
</dbReference>
<dbReference type="SMART" id="SM00220">
    <property type="entry name" value="S_TKc"/>
    <property type="match status" value="1"/>
</dbReference>
<keyword evidence="8" id="KW-0472">Membrane</keyword>
<evidence type="ECO:0000256" key="3">
    <source>
        <dbReference type="ARBA" id="ARBA00022741"/>
    </source>
</evidence>
<evidence type="ECO:0000313" key="10">
    <source>
        <dbReference type="EMBL" id="HEN14279.1"/>
    </source>
</evidence>
<dbReference type="GO" id="GO:0004674">
    <property type="term" value="F:protein serine/threonine kinase activity"/>
    <property type="evidence" value="ECO:0007669"/>
    <property type="project" value="UniProtKB-KW"/>
</dbReference>
<keyword evidence="8" id="KW-0812">Transmembrane</keyword>
<evidence type="ECO:0000256" key="6">
    <source>
        <dbReference type="PROSITE-ProRule" id="PRU10141"/>
    </source>
</evidence>
<comment type="caution">
    <text evidence="10">The sequence shown here is derived from an EMBL/GenBank/DDBJ whole genome shotgun (WGS) entry which is preliminary data.</text>
</comment>
<name>A0A7C2JY67_9PLAN</name>
<feature type="binding site" evidence="6">
    <location>
        <position position="111"/>
    </location>
    <ligand>
        <name>ATP</name>
        <dbReference type="ChEBI" id="CHEBI:30616"/>
    </ligand>
</feature>
<dbReference type="CDD" id="cd18774">
    <property type="entry name" value="PDC2_HK_sensor"/>
    <property type="match status" value="1"/>
</dbReference>
<organism evidence="10">
    <name type="scientific">Schlesneria paludicola</name>
    <dbReference type="NCBI Taxonomy" id="360056"/>
    <lineage>
        <taxon>Bacteria</taxon>
        <taxon>Pseudomonadati</taxon>
        <taxon>Planctomycetota</taxon>
        <taxon>Planctomycetia</taxon>
        <taxon>Planctomycetales</taxon>
        <taxon>Planctomycetaceae</taxon>
        <taxon>Schlesneria</taxon>
    </lineage>
</organism>
<dbReference type="AlphaFoldDB" id="A0A7C2JY67"/>
<dbReference type="InterPro" id="IPR008271">
    <property type="entry name" value="Ser/Thr_kinase_AS"/>
</dbReference>
<evidence type="ECO:0000256" key="2">
    <source>
        <dbReference type="ARBA" id="ARBA00022679"/>
    </source>
</evidence>
<dbReference type="PROSITE" id="PS00107">
    <property type="entry name" value="PROTEIN_KINASE_ATP"/>
    <property type="match status" value="1"/>
</dbReference>
<evidence type="ECO:0000256" key="4">
    <source>
        <dbReference type="ARBA" id="ARBA00022777"/>
    </source>
</evidence>
<proteinExistence type="predicted"/>
<reference evidence="10" key="1">
    <citation type="journal article" date="2020" name="mSystems">
        <title>Genome- and Community-Level Interaction Insights into Carbon Utilization and Element Cycling Functions of Hydrothermarchaeota in Hydrothermal Sediment.</title>
        <authorList>
            <person name="Zhou Z."/>
            <person name="Liu Y."/>
            <person name="Xu W."/>
            <person name="Pan J."/>
            <person name="Luo Z.H."/>
            <person name="Li M."/>
        </authorList>
    </citation>
    <scope>NUCLEOTIDE SEQUENCE [LARGE SCALE GENOMIC DNA]</scope>
    <source>
        <strain evidence="10">SpSt-339</strain>
    </source>
</reference>
<keyword evidence="4 10" id="KW-0418">Kinase</keyword>
<evidence type="ECO:0000256" key="7">
    <source>
        <dbReference type="SAM" id="MobiDB-lite"/>
    </source>
</evidence>
<keyword evidence="2" id="KW-0808">Transferase</keyword>
<dbReference type="PROSITE" id="PS00108">
    <property type="entry name" value="PROTEIN_KINASE_ST"/>
    <property type="match status" value="1"/>
</dbReference>
<keyword evidence="8" id="KW-1133">Transmembrane helix</keyword>
<feature type="transmembrane region" description="Helical" evidence="8">
    <location>
        <begin position="357"/>
        <end position="377"/>
    </location>
</feature>
<dbReference type="EMBL" id="DSOK01000070">
    <property type="protein sequence ID" value="HEN14279.1"/>
    <property type="molecule type" value="Genomic_DNA"/>
</dbReference>
<dbReference type="InterPro" id="IPR000719">
    <property type="entry name" value="Prot_kinase_dom"/>
</dbReference>
<dbReference type="CDD" id="cd14014">
    <property type="entry name" value="STKc_PknB_like"/>
    <property type="match status" value="1"/>
</dbReference>
<protein>
    <submittedName>
        <fullName evidence="10">Serine/threonine protein kinase</fullName>
    </submittedName>
</protein>
<keyword evidence="1 10" id="KW-0723">Serine/threonine-protein kinase</keyword>
<evidence type="ECO:0000256" key="5">
    <source>
        <dbReference type="ARBA" id="ARBA00022840"/>
    </source>
</evidence>
<dbReference type="PANTHER" id="PTHR24350">
    <property type="entry name" value="SERINE/THREONINE-PROTEIN KINASE IAL-RELATED"/>
    <property type="match status" value="1"/>
</dbReference>
<dbReference type="InterPro" id="IPR017441">
    <property type="entry name" value="Protein_kinase_ATP_BS"/>
</dbReference>
<dbReference type="Gene3D" id="1.10.510.10">
    <property type="entry name" value="Transferase(Phosphotransferase) domain 1"/>
    <property type="match status" value="1"/>
</dbReference>
<evidence type="ECO:0000256" key="8">
    <source>
        <dbReference type="SAM" id="Phobius"/>
    </source>
</evidence>
<dbReference type="SUPFAM" id="SSF56112">
    <property type="entry name" value="Protein kinase-like (PK-like)"/>
    <property type="match status" value="1"/>
</dbReference>
<dbReference type="InterPro" id="IPR011009">
    <property type="entry name" value="Kinase-like_dom_sf"/>
</dbReference>
<feature type="region of interest" description="Disordered" evidence="7">
    <location>
        <begin position="25"/>
        <end position="48"/>
    </location>
</feature>
<dbReference type="InterPro" id="IPR030616">
    <property type="entry name" value="Aur-like"/>
</dbReference>
<keyword evidence="3 6" id="KW-0547">Nucleotide-binding</keyword>
<feature type="transmembrane region" description="Helical" evidence="8">
    <location>
        <begin position="709"/>
        <end position="736"/>
    </location>
</feature>